<evidence type="ECO:0000256" key="11">
    <source>
        <dbReference type="ARBA" id="ARBA00023167"/>
    </source>
</evidence>
<feature type="domain" description="Homoserine dehydrogenase catalytic" evidence="15">
    <location>
        <begin position="148"/>
        <end position="331"/>
    </location>
</feature>
<evidence type="ECO:0000256" key="3">
    <source>
        <dbReference type="ARBA" id="ARBA00005062"/>
    </source>
</evidence>
<evidence type="ECO:0000256" key="10">
    <source>
        <dbReference type="ARBA" id="ARBA00023053"/>
    </source>
</evidence>
<evidence type="ECO:0000256" key="8">
    <source>
        <dbReference type="ARBA" id="ARBA00022697"/>
    </source>
</evidence>
<dbReference type="PANTHER" id="PTHR43331:SF1">
    <property type="entry name" value="HOMOSERINE DEHYDROGENASE"/>
    <property type="match status" value="1"/>
</dbReference>
<dbReference type="GO" id="GO:0004412">
    <property type="term" value="F:homoserine dehydrogenase activity"/>
    <property type="evidence" value="ECO:0007669"/>
    <property type="project" value="UniProtKB-EC"/>
</dbReference>
<dbReference type="InterPro" id="IPR005106">
    <property type="entry name" value="Asp/hSer_DH_NAD-bd"/>
</dbReference>
<comment type="pathway">
    <text evidence="2">Amino-acid biosynthesis; L-threonine biosynthesis; L-threonine from L-aspartate: step 3/5.</text>
</comment>
<keyword evidence="9" id="KW-0560">Oxidoreductase</keyword>
<dbReference type="PANTHER" id="PTHR43331">
    <property type="entry name" value="HOMOSERINE DEHYDROGENASE"/>
    <property type="match status" value="1"/>
</dbReference>
<evidence type="ECO:0000313" key="18">
    <source>
        <dbReference type="Proteomes" id="UP000006666"/>
    </source>
</evidence>
<dbReference type="SUPFAM" id="SSF51735">
    <property type="entry name" value="NAD(P)-binding Rossmann-fold domains"/>
    <property type="match status" value="1"/>
</dbReference>
<dbReference type="Gene3D" id="3.30.360.10">
    <property type="entry name" value="Dihydrodipicolinate Reductase, domain 2"/>
    <property type="match status" value="1"/>
</dbReference>
<dbReference type="KEGG" id="kse:Ksed_14810"/>
<dbReference type="EMBL" id="CP001686">
    <property type="protein sequence ID" value="ACV06506.1"/>
    <property type="molecule type" value="Genomic_DNA"/>
</dbReference>
<dbReference type="Gene3D" id="3.40.50.720">
    <property type="entry name" value="NAD(P)-binding Rossmann-like Domain"/>
    <property type="match status" value="1"/>
</dbReference>
<keyword evidence="11" id="KW-0486">Methionine biosynthesis</keyword>
<feature type="domain" description="Aspartate/homoserine dehydrogenase NAD-binding" evidence="16">
    <location>
        <begin position="21"/>
        <end position="140"/>
    </location>
</feature>
<evidence type="ECO:0000259" key="15">
    <source>
        <dbReference type="Pfam" id="PF00742"/>
    </source>
</evidence>
<dbReference type="UniPathway" id="UPA00051">
    <property type="reaction ID" value="UER00465"/>
</dbReference>
<name>C7NHZ9_KYTSD</name>
<evidence type="ECO:0000256" key="12">
    <source>
        <dbReference type="ARBA" id="ARBA00044930"/>
    </source>
</evidence>
<dbReference type="STRING" id="478801.Ksed_14810"/>
<comment type="cofactor">
    <cofactor evidence="1">
        <name>a metal cation</name>
        <dbReference type="ChEBI" id="CHEBI:25213"/>
    </cofactor>
</comment>
<comment type="pathway">
    <text evidence="3">Amino-acid biosynthesis; L-methionine biosynthesis via de novo pathway; L-homoserine from L-aspartate: step 3/3.</text>
</comment>
<comment type="catalytic activity">
    <reaction evidence="14">
        <text>L-homoserine + NAD(+) = L-aspartate 4-semialdehyde + NADH + H(+)</text>
        <dbReference type="Rhea" id="RHEA:15757"/>
        <dbReference type="ChEBI" id="CHEBI:15378"/>
        <dbReference type="ChEBI" id="CHEBI:57476"/>
        <dbReference type="ChEBI" id="CHEBI:57540"/>
        <dbReference type="ChEBI" id="CHEBI:57945"/>
        <dbReference type="ChEBI" id="CHEBI:537519"/>
        <dbReference type="EC" id="1.1.1.3"/>
    </reaction>
    <physiologicalReaction direction="right-to-left" evidence="14">
        <dbReference type="Rhea" id="RHEA:15759"/>
    </physiologicalReaction>
</comment>
<evidence type="ECO:0000256" key="14">
    <source>
        <dbReference type="ARBA" id="ARBA00049031"/>
    </source>
</evidence>
<dbReference type="UniPathway" id="UPA00050">
    <property type="reaction ID" value="UER00063"/>
</dbReference>
<keyword evidence="8" id="KW-0791">Threonine biosynthesis</keyword>
<dbReference type="RefSeq" id="WP_015779451.1">
    <property type="nucleotide sequence ID" value="NC_013169.1"/>
</dbReference>
<evidence type="ECO:0000256" key="1">
    <source>
        <dbReference type="ARBA" id="ARBA00001920"/>
    </source>
</evidence>
<dbReference type="EC" id="1.1.1.3" evidence="5"/>
<evidence type="ECO:0000256" key="13">
    <source>
        <dbReference type="ARBA" id="ARBA00048841"/>
    </source>
</evidence>
<sequence length="425" mass="44263">MPEIDPAGSATPREVGVALIGYGTVGQGVAALLADHHDQWVATLGLDVRLRHVVVRDAGAPRDVPAPAGSLTTDAAAAVADPAVQVVIEVAGMVDEGRHLLADALRAGKHVVTANKALLSAHGEELTGLAQEHGVNLLFEAAVAGGVPIVRGLRDLVRVDHVHTVEGILNGSCNYILTAMSEGTDYETVAARAQELGYLEADPTADVSGADSLRKLRLLASMAFGGPVREEDIDCTGIDRITAADILALKAAPGGPREVRLLGRAQLVEPGGQAYTAVVEPVAVPQDHWATGILGSTNAVTLGADHVGALTFSGPGAGRYETASAVLTDLVDVLLGTVPTASPLGDRALRNARDEVTGRWYVRSSDALSDQLEPLLERTHLTGPLSGLTRVVARDELAPWLDDPESCVIGWEPAAHDLDPEEAAR</sequence>
<evidence type="ECO:0000256" key="4">
    <source>
        <dbReference type="ARBA" id="ARBA00006753"/>
    </source>
</evidence>
<keyword evidence="10" id="KW-0915">Sodium</keyword>
<accession>C7NHZ9</accession>
<evidence type="ECO:0000256" key="7">
    <source>
        <dbReference type="ARBA" id="ARBA00022605"/>
    </source>
</evidence>
<comment type="catalytic activity">
    <reaction evidence="13">
        <text>L-homoserine + NADP(+) = L-aspartate 4-semialdehyde + NADPH + H(+)</text>
        <dbReference type="Rhea" id="RHEA:15761"/>
        <dbReference type="ChEBI" id="CHEBI:15378"/>
        <dbReference type="ChEBI" id="CHEBI:57476"/>
        <dbReference type="ChEBI" id="CHEBI:57783"/>
        <dbReference type="ChEBI" id="CHEBI:58349"/>
        <dbReference type="ChEBI" id="CHEBI:537519"/>
        <dbReference type="EC" id="1.1.1.3"/>
    </reaction>
    <physiologicalReaction direction="right-to-left" evidence="13">
        <dbReference type="Rhea" id="RHEA:15763"/>
    </physiologicalReaction>
</comment>
<evidence type="ECO:0000256" key="9">
    <source>
        <dbReference type="ARBA" id="ARBA00023002"/>
    </source>
</evidence>
<organism evidence="17 18">
    <name type="scientific">Kytococcus sedentarius (strain ATCC 14392 / DSM 20547 / JCM 11482 / CCUG 33030 / NBRC 15357 / NCTC 11040 / CCM 314 / 541)</name>
    <name type="common">Micrococcus sedentarius</name>
    <dbReference type="NCBI Taxonomy" id="478801"/>
    <lineage>
        <taxon>Bacteria</taxon>
        <taxon>Bacillati</taxon>
        <taxon>Actinomycetota</taxon>
        <taxon>Actinomycetes</taxon>
        <taxon>Micrococcales</taxon>
        <taxon>Kytococcaceae</taxon>
        <taxon>Kytococcus</taxon>
    </lineage>
</organism>
<dbReference type="InterPro" id="IPR036291">
    <property type="entry name" value="NAD(P)-bd_dom_sf"/>
</dbReference>
<dbReference type="GO" id="GO:0009086">
    <property type="term" value="P:methionine biosynthetic process"/>
    <property type="evidence" value="ECO:0007669"/>
    <property type="project" value="UniProtKB-KW"/>
</dbReference>
<dbReference type="NCBIfam" id="NF004976">
    <property type="entry name" value="PRK06349.1"/>
    <property type="match status" value="1"/>
</dbReference>
<keyword evidence="18" id="KW-1185">Reference proteome</keyword>
<evidence type="ECO:0000256" key="2">
    <source>
        <dbReference type="ARBA" id="ARBA00005056"/>
    </source>
</evidence>
<comment type="function">
    <text evidence="12">Catalyzes the conversion of L-aspartate-beta-semialdehyde (L-Asa) to L-homoserine (L-Hse), the third step in the biosynthesis of threonine and methionine from aspartate.</text>
</comment>
<gene>
    <name evidence="17" type="ordered locus">Ksed_14810</name>
</gene>
<proteinExistence type="inferred from homology"/>
<dbReference type="GO" id="GO:0009088">
    <property type="term" value="P:threonine biosynthetic process"/>
    <property type="evidence" value="ECO:0007669"/>
    <property type="project" value="UniProtKB-UniPathway"/>
</dbReference>
<reference evidence="17 18" key="1">
    <citation type="journal article" date="2009" name="Stand. Genomic Sci.">
        <title>Complete genome sequence of Kytococcus sedentarius type strain (541).</title>
        <authorList>
            <person name="Sims D."/>
            <person name="Brettin T."/>
            <person name="Detter J.C."/>
            <person name="Han C."/>
            <person name="Lapidus A."/>
            <person name="Copeland A."/>
            <person name="Glavina Del Rio T."/>
            <person name="Nolan M."/>
            <person name="Chen F."/>
            <person name="Lucas S."/>
            <person name="Tice H."/>
            <person name="Cheng J.F."/>
            <person name="Bruce D."/>
            <person name="Goodwin L."/>
            <person name="Pitluck S."/>
            <person name="Ovchinnikova G."/>
            <person name="Pati A."/>
            <person name="Ivanova N."/>
            <person name="Mavrommatis K."/>
            <person name="Chen A."/>
            <person name="Palaniappan K."/>
            <person name="D'haeseleer P."/>
            <person name="Chain P."/>
            <person name="Bristow J."/>
            <person name="Eisen J.A."/>
            <person name="Markowitz V."/>
            <person name="Hugenholtz P."/>
            <person name="Schneider S."/>
            <person name="Goker M."/>
            <person name="Pukall R."/>
            <person name="Kyrpides N.C."/>
            <person name="Klenk H.P."/>
        </authorList>
    </citation>
    <scope>NUCLEOTIDE SEQUENCE [LARGE SCALE GENOMIC DNA]</scope>
    <source>
        <strain evidence="18">ATCC 14392 / DSM 20547 / JCM 11482 / CCUG 33030 / NBRC 15357 / NCTC 11040 / CCM 314 / 541</strain>
    </source>
</reference>
<dbReference type="Pfam" id="PF00742">
    <property type="entry name" value="Homoserine_dh"/>
    <property type="match status" value="1"/>
</dbReference>
<dbReference type="GO" id="GO:0050661">
    <property type="term" value="F:NADP binding"/>
    <property type="evidence" value="ECO:0007669"/>
    <property type="project" value="InterPro"/>
</dbReference>
<dbReference type="SUPFAM" id="SSF55347">
    <property type="entry name" value="Glyceraldehyde-3-phosphate dehydrogenase-like, C-terminal domain"/>
    <property type="match status" value="1"/>
</dbReference>
<evidence type="ECO:0000313" key="17">
    <source>
        <dbReference type="EMBL" id="ACV06506.1"/>
    </source>
</evidence>
<dbReference type="InterPro" id="IPR001342">
    <property type="entry name" value="HDH_cat"/>
</dbReference>
<dbReference type="Pfam" id="PF03447">
    <property type="entry name" value="NAD_binding_3"/>
    <property type="match status" value="1"/>
</dbReference>
<evidence type="ECO:0000256" key="5">
    <source>
        <dbReference type="ARBA" id="ARBA00013213"/>
    </source>
</evidence>
<comment type="similarity">
    <text evidence="4">Belongs to the homoserine dehydrogenase family.</text>
</comment>
<dbReference type="FunFam" id="3.30.360.10:FF:000005">
    <property type="entry name" value="Homoserine dehydrogenase"/>
    <property type="match status" value="1"/>
</dbReference>
<dbReference type="eggNOG" id="COG0460">
    <property type="taxonomic scope" value="Bacteria"/>
</dbReference>
<keyword evidence="7" id="KW-0028">Amino-acid biosynthesis</keyword>
<protein>
    <recommendedName>
        <fullName evidence="6">Homoserine dehydrogenase</fullName>
        <ecNumber evidence="5">1.1.1.3</ecNumber>
    </recommendedName>
</protein>
<dbReference type="AlphaFoldDB" id="C7NHZ9"/>
<dbReference type="Proteomes" id="UP000006666">
    <property type="component" value="Chromosome"/>
</dbReference>
<dbReference type="HOGENOM" id="CLU_009116_1_0_11"/>
<evidence type="ECO:0000256" key="6">
    <source>
        <dbReference type="ARBA" id="ARBA00013376"/>
    </source>
</evidence>
<evidence type="ECO:0000259" key="16">
    <source>
        <dbReference type="Pfam" id="PF03447"/>
    </source>
</evidence>